<dbReference type="Proteomes" id="UP001597521">
    <property type="component" value="Unassembled WGS sequence"/>
</dbReference>
<name>A0ABW5QNQ3_9HYPH</name>
<organism evidence="1 2">
    <name type="scientific">Devosia albogilva</name>
    <dbReference type="NCBI Taxonomy" id="429726"/>
    <lineage>
        <taxon>Bacteria</taxon>
        <taxon>Pseudomonadati</taxon>
        <taxon>Pseudomonadota</taxon>
        <taxon>Alphaproteobacteria</taxon>
        <taxon>Hyphomicrobiales</taxon>
        <taxon>Devosiaceae</taxon>
        <taxon>Devosia</taxon>
    </lineage>
</organism>
<keyword evidence="2" id="KW-1185">Reference proteome</keyword>
<dbReference type="RefSeq" id="WP_386834797.1">
    <property type="nucleotide sequence ID" value="NZ_JBHUNP010000001.1"/>
</dbReference>
<proteinExistence type="predicted"/>
<sequence length="74" mass="8201">MTKLLEQAIARVRALPSEMQDDFALVLLELTTDAEAYVLTADEQADLDQADAEIGRGELASDTEVRSVWRKHGL</sequence>
<comment type="caution">
    <text evidence="1">The sequence shown here is derived from an EMBL/GenBank/DDBJ whole genome shotgun (WGS) entry which is preliminary data.</text>
</comment>
<reference evidence="2" key="1">
    <citation type="journal article" date="2019" name="Int. J. Syst. Evol. Microbiol.">
        <title>The Global Catalogue of Microorganisms (GCM) 10K type strain sequencing project: providing services to taxonomists for standard genome sequencing and annotation.</title>
        <authorList>
            <consortium name="The Broad Institute Genomics Platform"/>
            <consortium name="The Broad Institute Genome Sequencing Center for Infectious Disease"/>
            <person name="Wu L."/>
            <person name="Ma J."/>
        </authorList>
    </citation>
    <scope>NUCLEOTIDE SEQUENCE [LARGE SCALE GENOMIC DNA]</scope>
    <source>
        <strain evidence="2">CCM 7427</strain>
    </source>
</reference>
<gene>
    <name evidence="1" type="ORF">ACFSX5_16000</name>
</gene>
<protein>
    <submittedName>
        <fullName evidence="1">Uncharacterized protein</fullName>
    </submittedName>
</protein>
<evidence type="ECO:0000313" key="2">
    <source>
        <dbReference type="Proteomes" id="UP001597521"/>
    </source>
</evidence>
<dbReference type="EMBL" id="JBHUNP010000001">
    <property type="protein sequence ID" value="MFD2649290.1"/>
    <property type="molecule type" value="Genomic_DNA"/>
</dbReference>
<accession>A0ABW5QNQ3</accession>
<evidence type="ECO:0000313" key="1">
    <source>
        <dbReference type="EMBL" id="MFD2649290.1"/>
    </source>
</evidence>